<evidence type="ECO:0000256" key="4">
    <source>
        <dbReference type="ARBA" id="ARBA00023163"/>
    </source>
</evidence>
<evidence type="ECO:0000256" key="2">
    <source>
        <dbReference type="ARBA" id="ARBA00023015"/>
    </source>
</evidence>
<proteinExistence type="predicted"/>
<evidence type="ECO:0000256" key="3">
    <source>
        <dbReference type="ARBA" id="ARBA00023159"/>
    </source>
</evidence>
<evidence type="ECO:0000313" key="7">
    <source>
        <dbReference type="EMBL" id="MFC6295291.1"/>
    </source>
</evidence>
<evidence type="ECO:0000256" key="1">
    <source>
        <dbReference type="ARBA" id="ARBA00022737"/>
    </source>
</evidence>
<dbReference type="InterPro" id="IPR016152">
    <property type="entry name" value="PTrfase/Anion_transptr"/>
</dbReference>
<dbReference type="Gene3D" id="1.10.10.10">
    <property type="entry name" value="Winged helix-like DNA-binding domain superfamily/Winged helix DNA-binding domain"/>
    <property type="match status" value="1"/>
</dbReference>
<dbReference type="InterPro" id="IPR050661">
    <property type="entry name" value="BglG_antiterminators"/>
</dbReference>
<protein>
    <submittedName>
        <fullName evidence="7">BglG family transcription antiterminator</fullName>
    </submittedName>
</protein>
<dbReference type="PANTHER" id="PTHR30185">
    <property type="entry name" value="CRYPTIC BETA-GLUCOSIDE BGL OPERON ANTITERMINATOR"/>
    <property type="match status" value="1"/>
</dbReference>
<keyword evidence="4" id="KW-0804">Transcription</keyword>
<dbReference type="Pfam" id="PF08279">
    <property type="entry name" value="HTH_11"/>
    <property type="match status" value="1"/>
</dbReference>
<reference evidence="8" key="1">
    <citation type="journal article" date="2019" name="Int. J. Syst. Evol. Microbiol.">
        <title>The Global Catalogue of Microorganisms (GCM) 10K type strain sequencing project: providing services to taxonomists for standard genome sequencing and annotation.</title>
        <authorList>
            <consortium name="The Broad Institute Genomics Platform"/>
            <consortium name="The Broad Institute Genome Sequencing Center for Infectious Disease"/>
            <person name="Wu L."/>
            <person name="Ma J."/>
        </authorList>
    </citation>
    <scope>NUCLEOTIDE SEQUENCE [LARGE SCALE GENOMIC DNA]</scope>
    <source>
        <strain evidence="8">CCM 8934</strain>
    </source>
</reference>
<dbReference type="SUPFAM" id="SSF63520">
    <property type="entry name" value="PTS-regulatory domain, PRD"/>
    <property type="match status" value="2"/>
</dbReference>
<accession>A0ABW1UJB4</accession>
<dbReference type="Proteomes" id="UP001596227">
    <property type="component" value="Unassembled WGS sequence"/>
</dbReference>
<dbReference type="Gene3D" id="1.10.1790.10">
    <property type="entry name" value="PRD domain"/>
    <property type="match status" value="2"/>
</dbReference>
<dbReference type="InterPro" id="IPR036388">
    <property type="entry name" value="WH-like_DNA-bd_sf"/>
</dbReference>
<dbReference type="PROSITE" id="PS51372">
    <property type="entry name" value="PRD_2"/>
    <property type="match status" value="2"/>
</dbReference>
<keyword evidence="8" id="KW-1185">Reference proteome</keyword>
<organism evidence="7 8">
    <name type="scientific">Lactiplantibacillus daoliensis</name>
    <dbReference type="NCBI Taxonomy" id="2559916"/>
    <lineage>
        <taxon>Bacteria</taxon>
        <taxon>Bacillati</taxon>
        <taxon>Bacillota</taxon>
        <taxon>Bacilli</taxon>
        <taxon>Lactobacillales</taxon>
        <taxon>Lactobacillaceae</taxon>
        <taxon>Lactiplantibacillus</taxon>
    </lineage>
</organism>
<comment type="caution">
    <text evidence="7">The sequence shown here is derived from an EMBL/GenBank/DDBJ whole genome shotgun (WGS) entry which is preliminary data.</text>
</comment>
<dbReference type="InterPro" id="IPR007737">
    <property type="entry name" value="Mga_HTH"/>
</dbReference>
<feature type="domain" description="PRD" evidence="6">
    <location>
        <begin position="168"/>
        <end position="270"/>
    </location>
</feature>
<dbReference type="Pfam" id="PF00359">
    <property type="entry name" value="PTS_EIIA_2"/>
    <property type="match status" value="1"/>
</dbReference>
<keyword evidence="2" id="KW-0805">Transcription regulation</keyword>
<dbReference type="PANTHER" id="PTHR30185:SF12">
    <property type="entry name" value="TRANSCRIPTIONAL REGULATOR MANR"/>
    <property type="match status" value="1"/>
</dbReference>
<dbReference type="Gene3D" id="3.40.930.10">
    <property type="entry name" value="Mannitol-specific EII, Chain A"/>
    <property type="match status" value="1"/>
</dbReference>
<evidence type="ECO:0000313" key="8">
    <source>
        <dbReference type="Proteomes" id="UP001596227"/>
    </source>
</evidence>
<feature type="domain" description="PTS EIIA type-2" evidence="5">
    <location>
        <begin position="486"/>
        <end position="625"/>
    </location>
</feature>
<dbReference type="EMBL" id="JBHSSB010000016">
    <property type="protein sequence ID" value="MFC6295291.1"/>
    <property type="molecule type" value="Genomic_DNA"/>
</dbReference>
<evidence type="ECO:0000259" key="5">
    <source>
        <dbReference type="PROSITE" id="PS51094"/>
    </source>
</evidence>
<dbReference type="Pfam" id="PF00874">
    <property type="entry name" value="PRD"/>
    <property type="match status" value="2"/>
</dbReference>
<dbReference type="InterPro" id="IPR013196">
    <property type="entry name" value="HTH_11"/>
</dbReference>
<dbReference type="PROSITE" id="PS51094">
    <property type="entry name" value="PTS_EIIA_TYPE_2"/>
    <property type="match status" value="1"/>
</dbReference>
<evidence type="ECO:0000259" key="6">
    <source>
        <dbReference type="PROSITE" id="PS51372"/>
    </source>
</evidence>
<sequence>MSKRDVEVLSYLKAHVYKWTSAKELAERFECTTRTIRNVINRLNNEYDDCISSGRNGYKFNKKSSTTAVKVSTSDERITKLLMALIHDGSQGINLYDYADQMFVSDAVIRTDINKLQKKVESYDVYIQGNEFNYRLIGSERAKRKLILGILYDEANFQDNVRKSIQKLIEDIPLVDLQKIIKKAAQTKGLTINNYALNNIVLHFAIALQRIQQGNDIPESADTVKLPTEEAVVSEIAVQLKRNYGIELPNPEMQQLSILFVGNQDVADDHAVVNIETLIQPRIKAALKAALHEAEQNYFLDLSDEDFFTKLAIHVQNLSRRFAVDHFNRSTSLLDIKTTYPLIYDISVYLAVSLNQKLAITFTEDEITFIALHLGAYLEQKNRQQLLKVYLITDVYDDIRKSLVDKIKYLYSDEIRIFSVSSLVNTETASQADLVISTVHSIHQLDKPVLMVHPFLTQADQSLIRRQIGVAKQLKFMPRLINHIQEYMTENVYFDDVDAMSRQDILTYLLGALQQQKYISDGFGQAVTKRENMSSTGFPSGVAIPHAFRMDALKNFIAIYRCSKPVMWQSQPVKIVFLIGINRAGAQQFNDIFEALVNVLSEPINVNQLAETTSYEQFLNLLKQQLEMENVGEV</sequence>
<dbReference type="SUPFAM" id="SSF55804">
    <property type="entry name" value="Phoshotransferase/anion transport protein"/>
    <property type="match status" value="1"/>
</dbReference>
<dbReference type="InterPro" id="IPR011608">
    <property type="entry name" value="PRD"/>
</dbReference>
<feature type="domain" description="PRD" evidence="6">
    <location>
        <begin position="278"/>
        <end position="384"/>
    </location>
</feature>
<keyword evidence="1" id="KW-0677">Repeat</keyword>
<keyword evidence="3" id="KW-0010">Activator</keyword>
<dbReference type="InterPro" id="IPR036634">
    <property type="entry name" value="PRD_sf"/>
</dbReference>
<dbReference type="Pfam" id="PF05043">
    <property type="entry name" value="Mga"/>
    <property type="match status" value="1"/>
</dbReference>
<name>A0ABW1UJB4_9LACO</name>
<dbReference type="InterPro" id="IPR002178">
    <property type="entry name" value="PTS_EIIA_type-2_dom"/>
</dbReference>
<dbReference type="CDD" id="cd00211">
    <property type="entry name" value="PTS_IIA_fru"/>
    <property type="match status" value="1"/>
</dbReference>
<gene>
    <name evidence="7" type="ORF">ACFQH1_08750</name>
</gene>
<dbReference type="RefSeq" id="WP_137607012.1">
    <property type="nucleotide sequence ID" value="NZ_BJDH01000003.1"/>
</dbReference>